<protein>
    <submittedName>
        <fullName evidence="2">Uncharacterized protein</fullName>
    </submittedName>
</protein>
<feature type="region of interest" description="Disordered" evidence="1">
    <location>
        <begin position="110"/>
        <end position="161"/>
    </location>
</feature>
<comment type="caution">
    <text evidence="2">The sequence shown here is derived from an EMBL/GenBank/DDBJ whole genome shotgun (WGS) entry which is preliminary data.</text>
</comment>
<gene>
    <name evidence="2" type="primary">A06g509060.1_BraROA</name>
    <name evidence="2" type="ORF">IGI04_024727</name>
</gene>
<proteinExistence type="predicted"/>
<evidence type="ECO:0000313" key="3">
    <source>
        <dbReference type="Proteomes" id="UP000823674"/>
    </source>
</evidence>
<feature type="compositionally biased region" description="Basic and acidic residues" evidence="1">
    <location>
        <begin position="119"/>
        <end position="134"/>
    </location>
</feature>
<sequence>MELELPNRLYGEGLEPQVKKINNSCRLKLLELLKEKMEPEFDEVMKDPIFSQIMGILHSFMESHIDGVVLLATDFVQKDEKKDERVDRILDMINSKHDWNNHVWGVKEATNSEFEESGEEKGDDQRADTERGENSHVAGNVDGTADVSGRNKRKHADRGAESRKKNVLCHLAASSKGNIDTDMKNFLEGLVQASFTTFREKFCQQFSDRSIHIADRSVHIFDRSVGTRSSFADRKNYTRSIKRLSVFLFVLHIDQDRPVDRPFNIQIDRSTLSGHHSFFKGLIESDLLTKLIRHEN</sequence>
<evidence type="ECO:0000256" key="1">
    <source>
        <dbReference type="SAM" id="MobiDB-lite"/>
    </source>
</evidence>
<organism evidence="2 3">
    <name type="scientific">Brassica rapa subsp. trilocularis</name>
    <dbReference type="NCBI Taxonomy" id="1813537"/>
    <lineage>
        <taxon>Eukaryota</taxon>
        <taxon>Viridiplantae</taxon>
        <taxon>Streptophyta</taxon>
        <taxon>Embryophyta</taxon>
        <taxon>Tracheophyta</taxon>
        <taxon>Spermatophyta</taxon>
        <taxon>Magnoliopsida</taxon>
        <taxon>eudicotyledons</taxon>
        <taxon>Gunneridae</taxon>
        <taxon>Pentapetalae</taxon>
        <taxon>rosids</taxon>
        <taxon>malvids</taxon>
        <taxon>Brassicales</taxon>
        <taxon>Brassicaceae</taxon>
        <taxon>Brassiceae</taxon>
        <taxon>Brassica</taxon>
    </lineage>
</organism>
<dbReference type="EMBL" id="JADBGQ010000006">
    <property type="protein sequence ID" value="KAG5394764.1"/>
    <property type="molecule type" value="Genomic_DNA"/>
</dbReference>
<reference evidence="2 3" key="1">
    <citation type="submission" date="2021-03" db="EMBL/GenBank/DDBJ databases">
        <authorList>
            <person name="King G.J."/>
            <person name="Bancroft I."/>
            <person name="Baten A."/>
            <person name="Bloomfield J."/>
            <person name="Borpatragohain P."/>
            <person name="He Z."/>
            <person name="Irish N."/>
            <person name="Irwin J."/>
            <person name="Liu K."/>
            <person name="Mauleon R.P."/>
            <person name="Moore J."/>
            <person name="Morris R."/>
            <person name="Ostergaard L."/>
            <person name="Wang B."/>
            <person name="Wells R."/>
        </authorList>
    </citation>
    <scope>NUCLEOTIDE SEQUENCE [LARGE SCALE GENOMIC DNA]</scope>
    <source>
        <strain evidence="2">R-o-18</strain>
        <tissue evidence="2">Leaf</tissue>
    </source>
</reference>
<dbReference type="Proteomes" id="UP000823674">
    <property type="component" value="Chromosome A06"/>
</dbReference>
<evidence type="ECO:0000313" key="2">
    <source>
        <dbReference type="EMBL" id="KAG5394764.1"/>
    </source>
</evidence>
<keyword evidence="3" id="KW-1185">Reference proteome</keyword>
<name>A0ABQ7M7J9_BRACM</name>
<accession>A0ABQ7M7J9</accession>